<feature type="compositionally biased region" description="Basic and acidic residues" evidence="1">
    <location>
        <begin position="98"/>
        <end position="113"/>
    </location>
</feature>
<feature type="compositionally biased region" description="Acidic residues" evidence="1">
    <location>
        <begin position="1466"/>
        <end position="1477"/>
    </location>
</feature>
<feature type="compositionally biased region" description="Polar residues" evidence="1">
    <location>
        <begin position="43"/>
        <end position="61"/>
    </location>
</feature>
<feature type="compositionally biased region" description="Basic and acidic residues" evidence="1">
    <location>
        <begin position="1330"/>
        <end position="1345"/>
    </location>
</feature>
<feature type="compositionally biased region" description="Acidic residues" evidence="1">
    <location>
        <begin position="1450"/>
        <end position="1459"/>
    </location>
</feature>
<feature type="region of interest" description="Disordered" evidence="1">
    <location>
        <begin position="829"/>
        <end position="866"/>
    </location>
</feature>
<proteinExistence type="predicted"/>
<feature type="compositionally biased region" description="Basic and acidic residues" evidence="1">
    <location>
        <begin position="206"/>
        <end position="215"/>
    </location>
</feature>
<gene>
    <name evidence="5" type="ORF">M430DRAFT_137963</name>
</gene>
<dbReference type="InterPro" id="IPR056222">
    <property type="entry name" value="PH_23"/>
</dbReference>
<feature type="compositionally biased region" description="Basic residues" evidence="1">
    <location>
        <begin position="522"/>
        <end position="531"/>
    </location>
</feature>
<dbReference type="Pfam" id="PF24340">
    <property type="entry name" value="DH_2"/>
    <property type="match status" value="1"/>
</dbReference>
<feature type="region of interest" description="Disordered" evidence="1">
    <location>
        <begin position="1"/>
        <end position="550"/>
    </location>
</feature>
<accession>A0A2T3B753</accession>
<feature type="compositionally biased region" description="Basic and acidic residues" evidence="1">
    <location>
        <begin position="1"/>
        <end position="13"/>
    </location>
</feature>
<feature type="compositionally biased region" description="Basic and acidic residues" evidence="1">
    <location>
        <begin position="317"/>
        <end position="335"/>
    </location>
</feature>
<feature type="region of interest" description="Disordered" evidence="1">
    <location>
        <begin position="1267"/>
        <end position="1290"/>
    </location>
</feature>
<dbReference type="GeneID" id="36570623"/>
<feature type="compositionally biased region" description="Acidic residues" evidence="1">
    <location>
        <begin position="146"/>
        <end position="156"/>
    </location>
</feature>
<dbReference type="OrthoDB" id="5408934at2759"/>
<feature type="region of interest" description="Disordered" evidence="1">
    <location>
        <begin position="1566"/>
        <end position="1591"/>
    </location>
</feature>
<dbReference type="Pfam" id="PF24344">
    <property type="entry name" value="PH_23"/>
    <property type="match status" value="1"/>
</dbReference>
<evidence type="ECO:0000256" key="1">
    <source>
        <dbReference type="SAM" id="MobiDB-lite"/>
    </source>
</evidence>
<feature type="domain" description="PH" evidence="4">
    <location>
        <begin position="1519"/>
        <end position="1668"/>
    </location>
</feature>
<feature type="compositionally biased region" description="Pro residues" evidence="1">
    <location>
        <begin position="796"/>
        <end position="805"/>
    </location>
</feature>
<feature type="compositionally biased region" description="Basic and acidic residues" evidence="1">
    <location>
        <begin position="1357"/>
        <end position="1367"/>
    </location>
</feature>
<feature type="compositionally biased region" description="Basic and acidic residues" evidence="1">
    <location>
        <begin position="247"/>
        <end position="260"/>
    </location>
</feature>
<dbReference type="InParanoid" id="A0A2T3B753"/>
<feature type="region of interest" description="Disordered" evidence="1">
    <location>
        <begin position="1752"/>
        <end position="1776"/>
    </location>
</feature>
<evidence type="ECO:0000259" key="2">
    <source>
        <dbReference type="Pfam" id="PF24340"/>
    </source>
</evidence>
<feature type="compositionally biased region" description="Basic and acidic residues" evidence="1">
    <location>
        <begin position="670"/>
        <end position="682"/>
    </location>
</feature>
<feature type="compositionally biased region" description="Basic and acidic residues" evidence="1">
    <location>
        <begin position="431"/>
        <end position="443"/>
    </location>
</feature>
<dbReference type="RefSeq" id="XP_024722739.1">
    <property type="nucleotide sequence ID" value="XM_024862542.1"/>
</dbReference>
<reference evidence="5 6" key="1">
    <citation type="journal article" date="2018" name="New Phytol.">
        <title>Comparative genomics and transcriptomics depict ericoid mycorrhizal fungi as versatile saprotrophs and plant mutualists.</title>
        <authorList>
            <person name="Martino E."/>
            <person name="Morin E."/>
            <person name="Grelet G.A."/>
            <person name="Kuo A."/>
            <person name="Kohler A."/>
            <person name="Daghino S."/>
            <person name="Barry K.W."/>
            <person name="Cichocki N."/>
            <person name="Clum A."/>
            <person name="Dockter R.B."/>
            <person name="Hainaut M."/>
            <person name="Kuo R.C."/>
            <person name="LaButti K."/>
            <person name="Lindahl B.D."/>
            <person name="Lindquist E.A."/>
            <person name="Lipzen A."/>
            <person name="Khouja H.R."/>
            <person name="Magnuson J."/>
            <person name="Murat C."/>
            <person name="Ohm R.A."/>
            <person name="Singer S.W."/>
            <person name="Spatafora J.W."/>
            <person name="Wang M."/>
            <person name="Veneault-Fourrey C."/>
            <person name="Henrissat B."/>
            <person name="Grigoriev I.V."/>
            <person name="Martin F.M."/>
            <person name="Perotto S."/>
        </authorList>
    </citation>
    <scope>NUCLEOTIDE SEQUENCE [LARGE SCALE GENOMIC DNA]</scope>
    <source>
        <strain evidence="5 6">ATCC 22711</strain>
    </source>
</reference>
<feature type="compositionally biased region" description="Polar residues" evidence="1">
    <location>
        <begin position="1498"/>
        <end position="1510"/>
    </location>
</feature>
<feature type="region of interest" description="Disordered" evidence="1">
    <location>
        <begin position="1325"/>
        <end position="1516"/>
    </location>
</feature>
<dbReference type="STRING" id="857342.A0A2T3B753"/>
<organism evidence="5 6">
    <name type="scientific">Amorphotheca resinae ATCC 22711</name>
    <dbReference type="NCBI Taxonomy" id="857342"/>
    <lineage>
        <taxon>Eukaryota</taxon>
        <taxon>Fungi</taxon>
        <taxon>Dikarya</taxon>
        <taxon>Ascomycota</taxon>
        <taxon>Pezizomycotina</taxon>
        <taxon>Leotiomycetes</taxon>
        <taxon>Helotiales</taxon>
        <taxon>Amorphothecaceae</taxon>
        <taxon>Amorphotheca</taxon>
    </lineage>
</organism>
<feature type="compositionally biased region" description="Basic residues" evidence="1">
    <location>
        <begin position="216"/>
        <end position="228"/>
    </location>
</feature>
<feature type="domain" description="PH" evidence="3">
    <location>
        <begin position="1124"/>
        <end position="1264"/>
    </location>
</feature>
<feature type="compositionally biased region" description="Basic residues" evidence="1">
    <location>
        <begin position="381"/>
        <end position="390"/>
    </location>
</feature>
<dbReference type="InterPro" id="IPR056416">
    <property type="entry name" value="DH_2_fung"/>
</dbReference>
<evidence type="ECO:0008006" key="7">
    <source>
        <dbReference type="Google" id="ProtNLM"/>
    </source>
</evidence>
<name>A0A2T3B753_AMORE</name>
<sequence>MPSPKPSDDEKTPTKAKPVLNARRVSVGKGPRNGGSGIRKASGNRTPVRKSSATQARTPNSAPAAVRKTPKKAEPTLFSDFLLGRPSPQRTRTATRRKSLDALKKEMKLEADAIGKVPNPGGVKDRVKQWQKASAAELAAKKVEEEKAESDGEWEDDKSKSGGGSTKPRPGRRKGGEAEDDIPIGGTAKEAARGRSRSAGSPKKKVIGDDQWMKKPEKKKSPPRKSPPRKGQPIPKHFAALTNNPPLEKKIKDWARRNASEESETPPPSAKILKQRTPSGTPRKEALPKDFPVAASTPPLEKRINDWAQRSVSEGPEEIRKTPKSSKRESVGETPRRRRTSRQNSPDKDSVDEEFSSRRRRRASRQNSPDKDSVDEEFSSRRRRRASRQKSPHDDSVDEDVSSRKRRVPREEQVDNALKSRDSSRQSPFDDGIRVRPSPDHMDGGIQAKSSRDFSFNSADDGLRIPHEPSSRRRSKPDNPRKRSDKYLEPLDSEGRQHEPTTLTGDTREAGDDNDASAWTPSRKRSRRHPRRSDTVAESLDEIPFGNSAFSVLDMPVGAEAGTMRRPPPNRTPSFGMPKVFKKVYSEAINIVHDTVDPPRAGPNQPPSIESWLKGTTDPFVEAPATPKSMPEAQELSPSRTRNYKENDTPEQNLAASVESGVARKRHVRSPHDLGDRHRVSNRDSPSTARETLPSMGKPPSLSPNGLKRTPATRSTSPPKLARKSPLKEALLDAFRGESTTYRSKGGPLQDISDSRENRSPSGSYGSGREGVEERVPKNSPREPEDTTSKPTHELMPPPVFPRRPAPTTGVHRLSTIASVETFSTKSSAAETASGLSQTTVTEDTLSTLPTESNLSRKSNKSGLKRRLTKHADLLSVLSLPDSAPPGKATSIRSARSIRTSRAPFETATIPDFMRELADDESKYIRELDTLVDGVIPVLLSSVLSKSETAIAAGIFDANPDELIDSSFTKPIVDMGIALEHLRSLHKRIPLGDPEGLTSWAHSAHKSYDDYLVAWRMGFQGAIVNLAPATSPSSTEEQSALYDMPRNANGDMVNADGERVDVAFLLRRPLVRIKYLSRVLKGINRIDPTDRTRSVDTMWEDLVAKSRRRTKEEQARMVDRAAYNTDATRARDPRTLALAENTKIDRTRQVYAKDHFSLDMPHSSGQRIECEVELLLRDKPSAKKDPGDVLVCAVDDISRWLLFTPISRDVMSARMGDSDGQVVVLVRGVDNLGQNWQETFILETDDYDAAKEWVEMLGTVPIPPPILPKGLNRGSPTSLPSKDIEIPIGERRRREAEEIASMHQEQQGPRYKPTVYDLVKEEPVVSSAGAKDHGQLKSNDEEKPAINHARARSSPRHRSDSKARGSPDSEAFMSGALPFIPEASDESPSTPDHSSPDDQPPPPPTHRTPTTPKTLKPSPVLETPTPKGRNPRISSPLKHEYRPSNGSDTSESEYSDSPDQDSSSESSDEELEEEDIPEPQFVPISPYSKRMSPPRHNLPNSTLAPSNAVSQGPYRGVPLQRSSASVKLTAMVSSWNNAKGRWDDIHPEPCSIIVSPGLIEAFEMNACHSSPPKTGSPLNSSGTPDDQEDAAEADRPLVGLVLTPMVNLRKSTGVDIEIHSPPTSYSRLKCSSSIRYRSISPQACNLLYNTIHKARLENPVWVKLEQERIVNDYGSNTYEAAVEPSRRRFFFGRRKSYRASARAPSAEPSERSHSSSAFSRLRRMSGGGLFNIAKSSIHTGAKGNISVPGSSYGSRYSGNSDPTPPGTPPSLSLAPTNTSGGIHPLGNENLKIRLYCLVRGLKWDDKGSALLTITQPRPGTRQASSLYNGIEKRIIVSIKIGKAENDYAVVLDEVLGSACFSRLGRMGIVVNVWEDIRGDRGEIGRVGRVGGVSGRIRKWLFQTGSSREAAWIFGLTQRSALSY</sequence>
<feature type="compositionally biased region" description="Low complexity" evidence="1">
    <location>
        <begin position="1407"/>
        <end position="1419"/>
    </location>
</feature>
<evidence type="ECO:0000313" key="5">
    <source>
        <dbReference type="EMBL" id="PSS22584.1"/>
    </source>
</evidence>
<evidence type="ECO:0000259" key="4">
    <source>
        <dbReference type="Pfam" id="PF24345"/>
    </source>
</evidence>
<evidence type="ECO:0000313" key="6">
    <source>
        <dbReference type="Proteomes" id="UP000241818"/>
    </source>
</evidence>
<dbReference type="InterPro" id="IPR056223">
    <property type="entry name" value="PH_24"/>
</dbReference>
<feature type="compositionally biased region" description="Basic and acidic residues" evidence="1">
    <location>
        <begin position="461"/>
        <end position="499"/>
    </location>
</feature>
<dbReference type="EMBL" id="KZ679009">
    <property type="protein sequence ID" value="PSS22584.1"/>
    <property type="molecule type" value="Genomic_DNA"/>
</dbReference>
<feature type="domain" description="DBL homology" evidence="2">
    <location>
        <begin position="906"/>
        <end position="1109"/>
    </location>
</feature>
<dbReference type="Proteomes" id="UP000241818">
    <property type="component" value="Unassembled WGS sequence"/>
</dbReference>
<dbReference type="Pfam" id="PF24345">
    <property type="entry name" value="PH_24"/>
    <property type="match status" value="1"/>
</dbReference>
<feature type="compositionally biased region" description="Polar residues" evidence="1">
    <location>
        <begin position="829"/>
        <end position="857"/>
    </location>
</feature>
<feature type="compositionally biased region" description="Basic and acidic residues" evidence="1">
    <location>
        <begin position="770"/>
        <end position="793"/>
    </location>
</feature>
<keyword evidence="6" id="KW-1185">Reference proteome</keyword>
<protein>
    <recommendedName>
        <fullName evidence="7">DH domain-containing protein</fullName>
    </recommendedName>
</protein>
<feature type="region of interest" description="Disordered" evidence="1">
    <location>
        <begin position="594"/>
        <end position="809"/>
    </location>
</feature>
<feature type="compositionally biased region" description="Basic and acidic residues" evidence="1">
    <location>
        <begin position="409"/>
        <end position="424"/>
    </location>
</feature>
<evidence type="ECO:0000259" key="3">
    <source>
        <dbReference type="Pfam" id="PF24344"/>
    </source>
</evidence>
<feature type="compositionally biased region" description="Polar residues" evidence="1">
    <location>
        <begin position="1567"/>
        <end position="1584"/>
    </location>
</feature>